<evidence type="ECO:0000256" key="2">
    <source>
        <dbReference type="SAM" id="SignalP"/>
    </source>
</evidence>
<feature type="domain" description="DUF732" evidence="3">
    <location>
        <begin position="29"/>
        <end position="99"/>
    </location>
</feature>
<dbReference type="InterPro" id="IPR007969">
    <property type="entry name" value="DUF732"/>
</dbReference>
<dbReference type="Pfam" id="PF05305">
    <property type="entry name" value="DUF732"/>
    <property type="match status" value="1"/>
</dbReference>
<evidence type="ECO:0000259" key="3">
    <source>
        <dbReference type="Pfam" id="PF05305"/>
    </source>
</evidence>
<gene>
    <name evidence="4" type="ORF">BRW65_05345</name>
</gene>
<keyword evidence="5" id="KW-1185">Reference proteome</keyword>
<reference evidence="4 5" key="1">
    <citation type="submission" date="2016-11" db="EMBL/GenBank/DDBJ databases">
        <title>Genome sequences of unsequenced Mycobacteria.</title>
        <authorList>
            <person name="Greninger A.L."/>
            <person name="Fang F."/>
            <person name="Jerome K.R."/>
        </authorList>
    </citation>
    <scope>NUCLEOTIDE SEQUENCE [LARGE SCALE GENOMIC DNA]</scope>
    <source>
        <strain evidence="4 5">M11</strain>
    </source>
</reference>
<comment type="caution">
    <text evidence="4">The sequence shown here is derived from an EMBL/GenBank/DDBJ whole genome shotgun (WGS) entry which is preliminary data.</text>
</comment>
<dbReference type="STRING" id="53378.BRW65_05345"/>
<name>A0A1Q4I0C2_9MYCO</name>
<feature type="region of interest" description="Disordered" evidence="1">
    <location>
        <begin position="99"/>
        <end position="129"/>
    </location>
</feature>
<dbReference type="AlphaFoldDB" id="A0A1Q4I0C2"/>
<protein>
    <recommendedName>
        <fullName evidence="3">DUF732 domain-containing protein</fullName>
    </recommendedName>
</protein>
<dbReference type="Proteomes" id="UP000186438">
    <property type="component" value="Unassembled WGS sequence"/>
</dbReference>
<sequence length="129" mass="13272">MRMLLLLASFAAVIGAATPAQADPTGNPDASFLAALDQAGVPYKDGAVAIRVGKKACELMDQGHSKADVIQSVSSENAGFTVSDATSFTTSAVSAYCPQHIGEPNTEPPPRPTDTGMFPWIPFPPPGAA</sequence>
<organism evidence="4 5">
    <name type="scientific">Mycobacterium paraffinicum</name>
    <dbReference type="NCBI Taxonomy" id="53378"/>
    <lineage>
        <taxon>Bacteria</taxon>
        <taxon>Bacillati</taxon>
        <taxon>Actinomycetota</taxon>
        <taxon>Actinomycetes</taxon>
        <taxon>Mycobacteriales</taxon>
        <taxon>Mycobacteriaceae</taxon>
        <taxon>Mycobacterium</taxon>
    </lineage>
</organism>
<evidence type="ECO:0000256" key="1">
    <source>
        <dbReference type="SAM" id="MobiDB-lite"/>
    </source>
</evidence>
<accession>A0A1Q4I0C2</accession>
<evidence type="ECO:0000313" key="5">
    <source>
        <dbReference type="Proteomes" id="UP000186438"/>
    </source>
</evidence>
<evidence type="ECO:0000313" key="4">
    <source>
        <dbReference type="EMBL" id="OJZ75366.1"/>
    </source>
</evidence>
<feature type="chain" id="PRO_5010261173" description="DUF732 domain-containing protein" evidence="2">
    <location>
        <begin position="23"/>
        <end position="129"/>
    </location>
</feature>
<feature type="signal peptide" evidence="2">
    <location>
        <begin position="1"/>
        <end position="22"/>
    </location>
</feature>
<keyword evidence="2" id="KW-0732">Signal</keyword>
<proteinExistence type="predicted"/>
<dbReference type="EMBL" id="MPNT01000003">
    <property type="protein sequence ID" value="OJZ75366.1"/>
    <property type="molecule type" value="Genomic_DNA"/>
</dbReference>